<keyword evidence="2" id="KW-0812">Transmembrane</keyword>
<dbReference type="Proteomes" id="UP000591948">
    <property type="component" value="Unassembled WGS sequence"/>
</dbReference>
<comment type="caution">
    <text evidence="3">The sequence shown here is derived from an EMBL/GenBank/DDBJ whole genome shotgun (WGS) entry which is preliminary data.</text>
</comment>
<protein>
    <submittedName>
        <fullName evidence="3">Uncharacterized protein</fullName>
    </submittedName>
</protein>
<keyword evidence="2" id="KW-0472">Membrane</keyword>
<proteinExistence type="predicted"/>
<keyword evidence="6" id="KW-1185">Reference proteome</keyword>
<dbReference type="AlphaFoldDB" id="A0A6V8NQ01"/>
<keyword evidence="2" id="KW-1133">Transmembrane helix</keyword>
<evidence type="ECO:0000313" key="4">
    <source>
        <dbReference type="EMBL" id="GFP26666.1"/>
    </source>
</evidence>
<dbReference type="Proteomes" id="UP000580051">
    <property type="component" value="Unassembled WGS sequence"/>
</dbReference>
<gene>
    <name evidence="3" type="ORF">HKBW3S06_00577</name>
    <name evidence="4" type="ORF">HKBW3S33_00081</name>
</gene>
<dbReference type="RefSeq" id="WP_176226484.1">
    <property type="nucleotide sequence ID" value="NZ_BLRV01000038.1"/>
</dbReference>
<evidence type="ECO:0000313" key="6">
    <source>
        <dbReference type="Proteomes" id="UP000591948"/>
    </source>
</evidence>
<sequence length="505" mass="57839">MKAKKLAPFNYVWVVLVIVIVGGTLAYFLNQGILFPRKVEVEAPEVEEVKAEEPSPLPPATEEEAEKEVATEEEVLAGPVQEEVKEFTPELIKNRLYDGSRELPLWLFEEWGHDKTEYIVSGVVVESIKFNQGELKEIVVPVAFQNPTTEEFFIRDLSVGASESFINGVGMIDLTNWQFLKKSSTGDYGNYTAYIIDSQSLAGRLRPGDQIAFTLMISEKRLEEEKKMFPKDWEKCEEDPYCSKMIKESVPNNLAIVEAMQENKDLPEVIIYPLQFFVNKEPSSEPSLPPQETISPAVEEEIEEIIKEVLAEPVQEEVKEFTPEMIKNRLFRGGKELPIWYLMEWGDEEYVASAVIAGPPKFDQELKKILVPVAFQNPKSKEFFVRDLFLLGPPLAPFALNTIFLTDWQFPVEWKEWTEFGCNAPELLEYFQPGDQIAFTLVTSLEIWKTIPESQKTPDWQLDVSITEKFLSNHLALFEAMKKNKDLPEVVLLPHKFFVNGESCY</sequence>
<reference evidence="5 6" key="1">
    <citation type="journal article" date="2020" name="Front. Microbiol.">
        <title>Single-cell genomics of novel Actinobacteria with the Wood-Ljungdahl pathway discovered in a serpentinizing system.</title>
        <authorList>
            <person name="Merino N."/>
            <person name="Kawai M."/>
            <person name="Boyd E.S."/>
            <person name="Colman D.R."/>
            <person name="McGlynn S.E."/>
            <person name="Nealson K.H."/>
            <person name="Kurokawa K."/>
            <person name="Hongoh Y."/>
        </authorList>
    </citation>
    <scope>NUCLEOTIDE SEQUENCE [LARGE SCALE GENOMIC DNA]</scope>
    <source>
        <strain evidence="3 5">S06</strain>
        <strain evidence="4 6">S33</strain>
    </source>
</reference>
<feature type="region of interest" description="Disordered" evidence="1">
    <location>
        <begin position="46"/>
        <end position="68"/>
    </location>
</feature>
<evidence type="ECO:0000313" key="5">
    <source>
        <dbReference type="Proteomes" id="UP000580051"/>
    </source>
</evidence>
<organism evidence="3 5">
    <name type="scientific">Candidatus Hakubella thermalkaliphila</name>
    <dbReference type="NCBI Taxonomy" id="2754717"/>
    <lineage>
        <taxon>Bacteria</taxon>
        <taxon>Bacillati</taxon>
        <taxon>Actinomycetota</taxon>
        <taxon>Actinomycetota incertae sedis</taxon>
        <taxon>Candidatus Hakubellales</taxon>
        <taxon>Candidatus Hakubellaceae</taxon>
        <taxon>Candidatus Hakubella</taxon>
    </lineage>
</organism>
<accession>A0A6V8NQ01</accession>
<feature type="transmembrane region" description="Helical" evidence="2">
    <location>
        <begin position="12"/>
        <end position="29"/>
    </location>
</feature>
<name>A0A6V8NQ01_9ACTN</name>
<evidence type="ECO:0000313" key="3">
    <source>
        <dbReference type="EMBL" id="GFP21351.1"/>
    </source>
</evidence>
<dbReference type="EMBL" id="BLRY01000002">
    <property type="protein sequence ID" value="GFP26666.1"/>
    <property type="molecule type" value="Genomic_DNA"/>
</dbReference>
<dbReference type="EMBL" id="BLRV01000038">
    <property type="protein sequence ID" value="GFP21351.1"/>
    <property type="molecule type" value="Genomic_DNA"/>
</dbReference>
<evidence type="ECO:0000256" key="2">
    <source>
        <dbReference type="SAM" id="Phobius"/>
    </source>
</evidence>
<evidence type="ECO:0000256" key="1">
    <source>
        <dbReference type="SAM" id="MobiDB-lite"/>
    </source>
</evidence>